<dbReference type="Proteomes" id="UP001418222">
    <property type="component" value="Unassembled WGS sequence"/>
</dbReference>
<dbReference type="InterPro" id="IPR012474">
    <property type="entry name" value="Frigida"/>
</dbReference>
<evidence type="ECO:0000256" key="1">
    <source>
        <dbReference type="ARBA" id="ARBA00008956"/>
    </source>
</evidence>
<keyword evidence="4" id="KW-0217">Developmental protein</keyword>
<comment type="caution">
    <text evidence="6">The sequence shown here is derived from an EMBL/GenBank/DDBJ whole genome shotgun (WGS) entry which is preliminary data.</text>
</comment>
<dbReference type="GO" id="GO:0009908">
    <property type="term" value="P:flower development"/>
    <property type="evidence" value="ECO:0007669"/>
    <property type="project" value="UniProtKB-KW"/>
</dbReference>
<keyword evidence="2 4" id="KW-0221">Differentiation</keyword>
<keyword evidence="7" id="KW-1185">Reference proteome</keyword>
<comment type="similarity">
    <text evidence="1 4">Belongs to the Frigida family.</text>
</comment>
<dbReference type="PANTHER" id="PTHR31791">
    <property type="entry name" value="FRIGIDA-LIKE PROTEIN 3-RELATED"/>
    <property type="match status" value="1"/>
</dbReference>
<sequence>MLLADIAAVMNSIPAKKEELQKAFEELQSCSSSSASFTFQWKDIDEHISSIQMSIAQRFQQLKELDTQLEPEISAVPLPPVVAKKDQYTPSVFPPQNLKSLCINMDAKALRSYIIRTRKDHLAIRRDLAPAILFASDPVALVLDLFEGFANIEQTAGGEAHAIRRSCFTLLGSLHQTALDIKPLQKERARRLAMECKELVSPRQVENDVIVLLLLQLIGTFGLVEFFQLGGVVDLLVMVAARKTTVELCMNSVLREKVPDLIEKLNSMGRQIESIKFVIAFNLIAKYPPDRLLHAYVKESRWWAADRGGLNQHNFPNFKGQREAIKREIFALKKAIKTVEEYHLHHAYHPHSLRKEIRELKKLLAENWQASSSTRKMRRQLERTRKKQLQSWNSSDTVATAHPESRNLPQLGFGVPPSFYKLGGEAWTAA</sequence>
<dbReference type="AlphaFoldDB" id="A0AAP0G533"/>
<proteinExistence type="inferred from homology"/>
<dbReference type="GO" id="GO:0030154">
    <property type="term" value="P:cell differentiation"/>
    <property type="evidence" value="ECO:0007669"/>
    <property type="project" value="UniProtKB-KW"/>
</dbReference>
<feature type="region of interest" description="Disordered" evidence="5">
    <location>
        <begin position="374"/>
        <end position="409"/>
    </location>
</feature>
<feature type="compositionally biased region" description="Polar residues" evidence="5">
    <location>
        <begin position="389"/>
        <end position="398"/>
    </location>
</feature>
<evidence type="ECO:0000256" key="3">
    <source>
        <dbReference type="ARBA" id="ARBA00023089"/>
    </source>
</evidence>
<dbReference type="EMBL" id="JBBWWQ010000010">
    <property type="protein sequence ID" value="KAK8937319.1"/>
    <property type="molecule type" value="Genomic_DNA"/>
</dbReference>
<protein>
    <recommendedName>
        <fullName evidence="4">FRIGIDA-like protein</fullName>
    </recommendedName>
</protein>
<gene>
    <name evidence="6" type="ORF">KSP39_PZI012195</name>
</gene>
<evidence type="ECO:0000256" key="4">
    <source>
        <dbReference type="RuleBase" id="RU364012"/>
    </source>
</evidence>
<reference evidence="6 7" key="1">
    <citation type="journal article" date="2022" name="Nat. Plants">
        <title>Genomes of leafy and leafless Platanthera orchids illuminate the evolution of mycoheterotrophy.</title>
        <authorList>
            <person name="Li M.H."/>
            <person name="Liu K.W."/>
            <person name="Li Z."/>
            <person name="Lu H.C."/>
            <person name="Ye Q.L."/>
            <person name="Zhang D."/>
            <person name="Wang J.Y."/>
            <person name="Li Y.F."/>
            <person name="Zhong Z.M."/>
            <person name="Liu X."/>
            <person name="Yu X."/>
            <person name="Liu D.K."/>
            <person name="Tu X.D."/>
            <person name="Liu B."/>
            <person name="Hao Y."/>
            <person name="Liao X.Y."/>
            <person name="Jiang Y.T."/>
            <person name="Sun W.H."/>
            <person name="Chen J."/>
            <person name="Chen Y.Q."/>
            <person name="Ai Y."/>
            <person name="Zhai J.W."/>
            <person name="Wu S.S."/>
            <person name="Zhou Z."/>
            <person name="Hsiao Y.Y."/>
            <person name="Wu W.L."/>
            <person name="Chen Y.Y."/>
            <person name="Lin Y.F."/>
            <person name="Hsu J.L."/>
            <person name="Li C.Y."/>
            <person name="Wang Z.W."/>
            <person name="Zhao X."/>
            <person name="Zhong W.Y."/>
            <person name="Ma X.K."/>
            <person name="Ma L."/>
            <person name="Huang J."/>
            <person name="Chen G.Z."/>
            <person name="Huang M.Z."/>
            <person name="Huang L."/>
            <person name="Peng D.H."/>
            <person name="Luo Y.B."/>
            <person name="Zou S.Q."/>
            <person name="Chen S.P."/>
            <person name="Lan S."/>
            <person name="Tsai W.C."/>
            <person name="Van de Peer Y."/>
            <person name="Liu Z.J."/>
        </authorList>
    </citation>
    <scope>NUCLEOTIDE SEQUENCE [LARGE SCALE GENOMIC DNA]</scope>
    <source>
        <strain evidence="6">Lor287</strain>
    </source>
</reference>
<dbReference type="Pfam" id="PF07899">
    <property type="entry name" value="Frigida"/>
    <property type="match status" value="1"/>
</dbReference>
<keyword evidence="3 4" id="KW-0287">Flowering</keyword>
<dbReference type="PANTHER" id="PTHR31791:SF47">
    <property type="entry name" value="INACTIVE FRIGIDA-LIKE PROTEIN 2"/>
    <property type="match status" value="1"/>
</dbReference>
<accession>A0AAP0G533</accession>
<evidence type="ECO:0000313" key="6">
    <source>
        <dbReference type="EMBL" id="KAK8937319.1"/>
    </source>
</evidence>
<organism evidence="6 7">
    <name type="scientific">Platanthera zijinensis</name>
    <dbReference type="NCBI Taxonomy" id="2320716"/>
    <lineage>
        <taxon>Eukaryota</taxon>
        <taxon>Viridiplantae</taxon>
        <taxon>Streptophyta</taxon>
        <taxon>Embryophyta</taxon>
        <taxon>Tracheophyta</taxon>
        <taxon>Spermatophyta</taxon>
        <taxon>Magnoliopsida</taxon>
        <taxon>Liliopsida</taxon>
        <taxon>Asparagales</taxon>
        <taxon>Orchidaceae</taxon>
        <taxon>Orchidoideae</taxon>
        <taxon>Orchideae</taxon>
        <taxon>Orchidinae</taxon>
        <taxon>Platanthera</taxon>
    </lineage>
</organism>
<name>A0AAP0G533_9ASPA</name>
<evidence type="ECO:0000256" key="2">
    <source>
        <dbReference type="ARBA" id="ARBA00022782"/>
    </source>
</evidence>
<evidence type="ECO:0000313" key="7">
    <source>
        <dbReference type="Proteomes" id="UP001418222"/>
    </source>
</evidence>
<evidence type="ECO:0000256" key="5">
    <source>
        <dbReference type="SAM" id="MobiDB-lite"/>
    </source>
</evidence>